<evidence type="ECO:0000313" key="2">
    <source>
        <dbReference type="EMBL" id="TMP28524.1"/>
    </source>
</evidence>
<dbReference type="InterPro" id="IPR050491">
    <property type="entry name" value="AmpC-like"/>
</dbReference>
<evidence type="ECO:0000259" key="1">
    <source>
        <dbReference type="Pfam" id="PF00144"/>
    </source>
</evidence>
<protein>
    <recommendedName>
        <fullName evidence="1">Beta-lactamase-related domain-containing protein</fullName>
    </recommendedName>
</protein>
<dbReference type="Gene3D" id="3.40.710.10">
    <property type="entry name" value="DD-peptidase/beta-lactamase superfamily"/>
    <property type="match status" value="1"/>
</dbReference>
<dbReference type="Pfam" id="PF00144">
    <property type="entry name" value="Beta-lactamase"/>
    <property type="match status" value="1"/>
</dbReference>
<dbReference type="PANTHER" id="PTHR46825">
    <property type="entry name" value="D-ALANYL-D-ALANINE-CARBOXYPEPTIDASE/ENDOPEPTIDASE AMPH"/>
    <property type="match status" value="1"/>
</dbReference>
<gene>
    <name evidence="2" type="ORF">CWB99_11460</name>
</gene>
<evidence type="ECO:0000313" key="3">
    <source>
        <dbReference type="Proteomes" id="UP000310249"/>
    </source>
</evidence>
<accession>A0A5S3WLR0</accession>
<dbReference type="RefSeq" id="WP_138552374.1">
    <property type="nucleotide sequence ID" value="NZ_PNCH01000036.1"/>
</dbReference>
<reference evidence="3" key="2">
    <citation type="submission" date="2019-06" db="EMBL/GenBank/DDBJ databases">
        <title>Co-occurence of chitin degradation, pigmentation and bioactivity in marine Pseudoalteromonas.</title>
        <authorList>
            <person name="Sonnenschein E.C."/>
            <person name="Bech P.K."/>
        </authorList>
    </citation>
    <scope>NUCLEOTIDE SEQUENCE [LARGE SCALE GENOMIC DNA]</scope>
    <source>
        <strain evidence="3">S2676</strain>
    </source>
</reference>
<dbReference type="PROSITE" id="PS51257">
    <property type="entry name" value="PROKAR_LIPOPROTEIN"/>
    <property type="match status" value="1"/>
</dbReference>
<reference evidence="2 3" key="1">
    <citation type="submission" date="2018-01" db="EMBL/GenBank/DDBJ databases">
        <authorList>
            <person name="Paulsen S."/>
            <person name="Gram L.K."/>
        </authorList>
    </citation>
    <scope>NUCLEOTIDE SEQUENCE [LARGE SCALE GENOMIC DNA]</scope>
    <source>
        <strain evidence="2 3">S2676</strain>
    </source>
</reference>
<organism evidence="2 3">
    <name type="scientific">Pseudoalteromonas rubra</name>
    <dbReference type="NCBI Taxonomy" id="43658"/>
    <lineage>
        <taxon>Bacteria</taxon>
        <taxon>Pseudomonadati</taxon>
        <taxon>Pseudomonadota</taxon>
        <taxon>Gammaproteobacteria</taxon>
        <taxon>Alteromonadales</taxon>
        <taxon>Pseudoalteromonadaceae</taxon>
        <taxon>Pseudoalteromonas</taxon>
    </lineage>
</organism>
<proteinExistence type="predicted"/>
<dbReference type="PANTHER" id="PTHR46825:SF7">
    <property type="entry name" value="D-ALANYL-D-ALANINE CARBOXYPEPTIDASE"/>
    <property type="match status" value="1"/>
</dbReference>
<dbReference type="EMBL" id="PNCI01000024">
    <property type="protein sequence ID" value="TMP28524.1"/>
    <property type="molecule type" value="Genomic_DNA"/>
</dbReference>
<feature type="domain" description="Beta-lactamase-related" evidence="1">
    <location>
        <begin position="27"/>
        <end position="348"/>
    </location>
</feature>
<dbReference type="InterPro" id="IPR012338">
    <property type="entry name" value="Beta-lactam/transpept-like"/>
</dbReference>
<sequence>MRYLIVPLLLLLVSCSEKIEPSNNDEFEQIVRSHMLQHDYVGLAIAVLKEDDLVFSRAYGFADQDRKEKYSAKKVISLGSNTKTLTASAILLLQERGLLSLSDPLEKHLPFKLQHSEKVTLQEMLCHSSDLSDVFGVGKFENYVWQKAKSQKEFIDKLNLASHEPIAGERYRYNNTAYFLLGLVVEHVSHQSLGDFFREFIFENAPETNLYYLGDSFYSPVLSPSFEKNGSKASLYESPVEYRIVGGAGALAGDLVSYLRMFKSLVSGEILSSDSRAMMRSLCRFKDGSKVINEKKQNLGLGIEVFKINGETVYSRGGALNGYVSAVYYFPSKKLTIGVTGNTWAPLAPMLERLFESNWQNELKESFNQTR</sequence>
<dbReference type="InterPro" id="IPR001466">
    <property type="entry name" value="Beta-lactam-related"/>
</dbReference>
<dbReference type="SUPFAM" id="SSF56601">
    <property type="entry name" value="beta-lactamase/transpeptidase-like"/>
    <property type="match status" value="1"/>
</dbReference>
<name>A0A5S3WLR0_9GAMM</name>
<dbReference type="AlphaFoldDB" id="A0A5S3WLR0"/>
<comment type="caution">
    <text evidence="2">The sequence shown here is derived from an EMBL/GenBank/DDBJ whole genome shotgun (WGS) entry which is preliminary data.</text>
</comment>
<dbReference type="OrthoDB" id="9799367at2"/>
<dbReference type="Proteomes" id="UP000310249">
    <property type="component" value="Unassembled WGS sequence"/>
</dbReference>